<dbReference type="Pfam" id="PF17651">
    <property type="entry name" value="Raco_middle"/>
    <property type="match status" value="1"/>
</dbReference>
<feature type="domain" description="2Fe-2S ferredoxin-type" evidence="1">
    <location>
        <begin position="2"/>
        <end position="89"/>
    </location>
</feature>
<dbReference type="Gene3D" id="3.10.20.30">
    <property type="match status" value="1"/>
</dbReference>
<dbReference type="PANTHER" id="PTHR42895">
    <property type="entry name" value="IRON-SULFUR CLUSTER-BINDING PROTEIN-RELATED"/>
    <property type="match status" value="1"/>
</dbReference>
<dbReference type="Gene3D" id="3.30.420.480">
    <property type="entry name" value="Domain of unknown function (DUF4445)"/>
    <property type="match status" value="1"/>
</dbReference>
<dbReference type="InterPro" id="IPR001041">
    <property type="entry name" value="2Fe-2S_ferredoxin-type"/>
</dbReference>
<dbReference type="SUPFAM" id="SSF54292">
    <property type="entry name" value="2Fe-2S ferredoxin-like"/>
    <property type="match status" value="1"/>
</dbReference>
<dbReference type="InterPro" id="IPR036010">
    <property type="entry name" value="2Fe-2S_ferredoxin-like_sf"/>
</dbReference>
<dbReference type="Proteomes" id="UP001254848">
    <property type="component" value="Unassembled WGS sequence"/>
</dbReference>
<dbReference type="InterPro" id="IPR041414">
    <property type="entry name" value="Raco-like_middle"/>
</dbReference>
<evidence type="ECO:0000313" key="2">
    <source>
        <dbReference type="EMBL" id="MDT8902574.1"/>
    </source>
</evidence>
<dbReference type="RefSeq" id="WP_413781055.1">
    <property type="nucleotide sequence ID" value="NZ_JAUOZS010000001.1"/>
</dbReference>
<dbReference type="PROSITE" id="PS51085">
    <property type="entry name" value="2FE2S_FER_2"/>
    <property type="match status" value="1"/>
</dbReference>
<keyword evidence="3" id="KW-1185">Reference proteome</keyword>
<protein>
    <submittedName>
        <fullName evidence="2">ASKHA domain-containing protein</fullName>
    </submittedName>
</protein>
<dbReference type="InterPro" id="IPR012675">
    <property type="entry name" value="Beta-grasp_dom_sf"/>
</dbReference>
<dbReference type="EMBL" id="JAUOZS010000001">
    <property type="protein sequence ID" value="MDT8902574.1"/>
    <property type="molecule type" value="Genomic_DNA"/>
</dbReference>
<accession>A0ABU3P0J6</accession>
<comment type="caution">
    <text evidence="2">The sequence shown here is derived from an EMBL/GenBank/DDBJ whole genome shotgun (WGS) entry which is preliminary data.</text>
</comment>
<evidence type="ECO:0000259" key="1">
    <source>
        <dbReference type="PROSITE" id="PS51085"/>
    </source>
</evidence>
<dbReference type="InterPro" id="IPR027980">
    <property type="entry name" value="RACo_C"/>
</dbReference>
<gene>
    <name evidence="2" type="ORF">Q4T40_15095</name>
</gene>
<dbReference type="InterPro" id="IPR052911">
    <property type="entry name" value="Corrinoid_activation_enz"/>
</dbReference>
<organism evidence="2 3">
    <name type="scientific">Anaeroselena agilis</name>
    <dbReference type="NCBI Taxonomy" id="3063788"/>
    <lineage>
        <taxon>Bacteria</taxon>
        <taxon>Bacillati</taxon>
        <taxon>Bacillota</taxon>
        <taxon>Negativicutes</taxon>
        <taxon>Acetonemataceae</taxon>
        <taxon>Anaeroselena</taxon>
    </lineage>
</organism>
<proteinExistence type="predicted"/>
<name>A0ABU3P0J6_9FIRM</name>
<sequence length="603" mass="62827">MYKIIIEGSDKTIHASPGQTVHNALTDAGVLLEALCGGKGKCGKCMVQLLAGRVAGPDGTQPSPKAGNCYTACQIRPLGDIVIALRQTAASPKGSMSAIPADDGQPLLRKAAIVPEYPALENCYSLQEMIGHAFEASALGSGAEFMRQLAGAAAEKPDQMTVVTMGDEIIAVEPGDTTAALFGVAFDIGTTTIAGMLVDINKRSVVATHSRTNPQAAFGADVISRIEAAASPGGLEALAASVRRCLNEIVAALCDTADLPRERIYAAVIAGNTTMEHLLMGISPHSLTVKPYAAVFKQIEPFLPEVIDLHINCTGRVLLLPNIASFVGADTTAAIVAVGQDSSSVPTLLVDLGTNGEIVLSNGKRLWACATAAGPAFEGAHIRDGMRAAAGAIADVAIDGDVRIRTIDDGKPAGICGSGIVKAVAELVKNGIITASGRFRQEAQKSLPPAVAGRLRNNAGRWEFVLAAAENSATGCAIAVTQDDIRQLQLVKAAIRSGIEILMEKARPACEPTVFIAGAFGNYIDIDSALKIGLFPGFSRERINSVGNAAGTGAVLALLSREKQARCGRIAAEAEYVELAAQPNFQKMFLANLSFAEVKHEKQ</sequence>
<dbReference type="PANTHER" id="PTHR42895:SF2">
    <property type="entry name" value="IRON-SULFUR CLUSTER PROTEIN"/>
    <property type="match status" value="1"/>
</dbReference>
<dbReference type="CDD" id="cd00207">
    <property type="entry name" value="fer2"/>
    <property type="match status" value="1"/>
</dbReference>
<evidence type="ECO:0000313" key="3">
    <source>
        <dbReference type="Proteomes" id="UP001254848"/>
    </source>
</evidence>
<reference evidence="2 3" key="1">
    <citation type="submission" date="2023-07" db="EMBL/GenBank/DDBJ databases">
        <title>The novel representative of Negativicutes class, Anaeroselena agilis gen. nov. sp. nov.</title>
        <authorList>
            <person name="Prokofeva M.I."/>
            <person name="Elcheninov A.G."/>
            <person name="Klyukina A."/>
            <person name="Kublanov I.V."/>
            <person name="Frolov E.N."/>
            <person name="Podosokorskaya O.A."/>
        </authorList>
    </citation>
    <scope>NUCLEOTIDE SEQUENCE [LARGE SCALE GENOMIC DNA]</scope>
    <source>
        <strain evidence="2 3">4137-cl</strain>
    </source>
</reference>
<dbReference type="Pfam" id="PF14574">
    <property type="entry name" value="RACo_C_ter"/>
    <property type="match status" value="1"/>
</dbReference>
<dbReference type="InterPro" id="IPR042259">
    <property type="entry name" value="Raco-like_middle_sf"/>
</dbReference>
<dbReference type="Pfam" id="PF00111">
    <property type="entry name" value="Fer2"/>
    <property type="match status" value="1"/>
</dbReference>